<dbReference type="Proteomes" id="UP000198224">
    <property type="component" value="Chromosome I"/>
</dbReference>
<evidence type="ECO:0000313" key="3">
    <source>
        <dbReference type="Proteomes" id="UP000198224"/>
    </source>
</evidence>
<accession>A0A1C4XMV1</accession>
<dbReference type="Pfam" id="PF12146">
    <property type="entry name" value="Hydrolase_4"/>
    <property type="match status" value="1"/>
</dbReference>
<reference evidence="3" key="1">
    <citation type="submission" date="2016-06" db="EMBL/GenBank/DDBJ databases">
        <authorList>
            <person name="Varghese N."/>
            <person name="Submissions Spin"/>
        </authorList>
    </citation>
    <scope>NUCLEOTIDE SEQUENCE [LARGE SCALE GENOMIC DNA]</scope>
    <source>
        <strain evidence="3">DSM 45160</strain>
    </source>
</reference>
<dbReference type="AlphaFoldDB" id="A0A1C4XMV1"/>
<proteinExistence type="predicted"/>
<keyword evidence="2" id="KW-0378">Hydrolase</keyword>
<dbReference type="GO" id="GO:0016787">
    <property type="term" value="F:hydrolase activity"/>
    <property type="evidence" value="ECO:0007669"/>
    <property type="project" value="UniProtKB-KW"/>
</dbReference>
<organism evidence="2 3">
    <name type="scientific">Micromonospora chokoriensis</name>
    <dbReference type="NCBI Taxonomy" id="356851"/>
    <lineage>
        <taxon>Bacteria</taxon>
        <taxon>Bacillati</taxon>
        <taxon>Actinomycetota</taxon>
        <taxon>Actinomycetes</taxon>
        <taxon>Micromonosporales</taxon>
        <taxon>Micromonosporaceae</taxon>
        <taxon>Micromonospora</taxon>
    </lineage>
</organism>
<dbReference type="InterPro" id="IPR022742">
    <property type="entry name" value="Hydrolase_4"/>
</dbReference>
<name>A0A1C4XMV1_9ACTN</name>
<sequence>MTEERVAAKDGHEVPLVVEEAEGAVGDVILCHGLTADRDEYSGLYVRASAALRAASFNTFRFDYRGHGRSDLPAEQMTIAGETADLSAVMDLAWKRNALPQYLLATSFGAVSAVQRLTSSADHVRGLVLWNPVIDVRSTFVDPGTPWARTAINEASRRELTAGTREHVPLDGFLLGFELVREMEQTDVTEDLRNLRLPVLAAHGTADQLVPYRYTQVALADRPGVRLISLPDAGHGFLDHQSDVLRETVEFLSELARDERGGQ</sequence>
<dbReference type="RefSeq" id="WP_088989082.1">
    <property type="nucleotide sequence ID" value="NZ_LT607409.1"/>
</dbReference>
<dbReference type="InterPro" id="IPR029058">
    <property type="entry name" value="AB_hydrolase_fold"/>
</dbReference>
<dbReference type="EMBL" id="LT607409">
    <property type="protein sequence ID" value="SCF09652.1"/>
    <property type="molecule type" value="Genomic_DNA"/>
</dbReference>
<dbReference type="PANTHER" id="PTHR43433:SF5">
    <property type="entry name" value="AB HYDROLASE-1 DOMAIN-CONTAINING PROTEIN"/>
    <property type="match status" value="1"/>
</dbReference>
<keyword evidence="3" id="KW-1185">Reference proteome</keyword>
<evidence type="ECO:0000313" key="2">
    <source>
        <dbReference type="EMBL" id="SCF09652.1"/>
    </source>
</evidence>
<evidence type="ECO:0000259" key="1">
    <source>
        <dbReference type="Pfam" id="PF12146"/>
    </source>
</evidence>
<gene>
    <name evidence="2" type="ORF">GA0070612_3762</name>
</gene>
<dbReference type="Gene3D" id="3.40.50.1820">
    <property type="entry name" value="alpha/beta hydrolase"/>
    <property type="match status" value="1"/>
</dbReference>
<dbReference type="PANTHER" id="PTHR43433">
    <property type="entry name" value="HYDROLASE, ALPHA/BETA FOLD FAMILY PROTEIN"/>
    <property type="match status" value="1"/>
</dbReference>
<dbReference type="SUPFAM" id="SSF53474">
    <property type="entry name" value="alpha/beta-Hydrolases"/>
    <property type="match status" value="1"/>
</dbReference>
<protein>
    <submittedName>
        <fullName evidence="2">Lysophospholipase, alpha-beta hydrolase superfamily</fullName>
    </submittedName>
</protein>
<dbReference type="InterPro" id="IPR050471">
    <property type="entry name" value="AB_hydrolase"/>
</dbReference>
<feature type="domain" description="Serine aminopeptidase S33" evidence="1">
    <location>
        <begin position="27"/>
        <end position="150"/>
    </location>
</feature>